<name>A0A1M4W6E1_9CLOT</name>
<organism evidence="3 4">
    <name type="scientific">Caloramator proteoclasticus DSM 10124</name>
    <dbReference type="NCBI Taxonomy" id="1121262"/>
    <lineage>
        <taxon>Bacteria</taxon>
        <taxon>Bacillati</taxon>
        <taxon>Bacillota</taxon>
        <taxon>Clostridia</taxon>
        <taxon>Eubacteriales</taxon>
        <taxon>Clostridiaceae</taxon>
        <taxon>Caloramator</taxon>
    </lineage>
</organism>
<feature type="transmembrane region" description="Helical" evidence="1">
    <location>
        <begin position="177"/>
        <end position="194"/>
    </location>
</feature>
<dbReference type="PANTHER" id="PTHR39430:SF1">
    <property type="entry name" value="PROTEASE"/>
    <property type="match status" value="1"/>
</dbReference>
<keyword evidence="1" id="KW-0472">Membrane</keyword>
<feature type="transmembrane region" description="Helical" evidence="1">
    <location>
        <begin position="122"/>
        <end position="142"/>
    </location>
</feature>
<keyword evidence="1" id="KW-1133">Transmembrane helix</keyword>
<proteinExistence type="predicted"/>
<gene>
    <name evidence="3" type="ORF">SAMN02746091_01082</name>
</gene>
<evidence type="ECO:0000313" key="4">
    <source>
        <dbReference type="Proteomes" id="UP000184423"/>
    </source>
</evidence>
<feature type="transmembrane region" description="Helical" evidence="1">
    <location>
        <begin position="39"/>
        <end position="61"/>
    </location>
</feature>
<sequence>MKKLVLVFKILGFLILNALGLYILEMTLNFFSVYFNNAYIFNIIYSLGTILVLILNTKLFIRKDTLNFLKLYFKNIDFKRVAYLVLLASCLNIIVTLILIFLRKYTVYNFIWDKLYIEDILGVIFTGFIISLSYSIIEEVILRGYLFNMIPLKEEINIVLIALLYTTFNALSRGFNFVFIINTFLFALFLNIIYYKYKNLIYTLSFTFIWFYISNYIFSLSLDPESLDIYSVVNLMYGSFDIIGGGEYGIFGSIVFSIFLLLINLYELKSLNVFHRWTL</sequence>
<keyword evidence="4" id="KW-1185">Reference proteome</keyword>
<dbReference type="RefSeq" id="WP_073248249.1">
    <property type="nucleotide sequence ID" value="NZ_FQVG01000015.1"/>
</dbReference>
<protein>
    <recommendedName>
        <fullName evidence="2">CAAX prenyl protease 2/Lysostaphin resistance protein A-like domain-containing protein</fullName>
    </recommendedName>
</protein>
<accession>A0A1M4W6E1</accession>
<reference evidence="4" key="1">
    <citation type="submission" date="2016-11" db="EMBL/GenBank/DDBJ databases">
        <authorList>
            <person name="Varghese N."/>
            <person name="Submissions S."/>
        </authorList>
    </citation>
    <scope>NUCLEOTIDE SEQUENCE [LARGE SCALE GENOMIC DNA]</scope>
    <source>
        <strain evidence="4">DSM 10124</strain>
    </source>
</reference>
<feature type="transmembrane region" description="Helical" evidence="1">
    <location>
        <begin position="201"/>
        <end position="222"/>
    </location>
</feature>
<evidence type="ECO:0000313" key="3">
    <source>
        <dbReference type="EMBL" id="SHE76828.1"/>
    </source>
</evidence>
<feature type="transmembrane region" description="Helical" evidence="1">
    <location>
        <begin position="242"/>
        <end position="266"/>
    </location>
</feature>
<dbReference type="GO" id="GO:0080120">
    <property type="term" value="P:CAAX-box protein maturation"/>
    <property type="evidence" value="ECO:0007669"/>
    <property type="project" value="UniProtKB-ARBA"/>
</dbReference>
<keyword evidence="1" id="KW-0812">Transmembrane</keyword>
<dbReference type="EMBL" id="FQVG01000015">
    <property type="protein sequence ID" value="SHE76828.1"/>
    <property type="molecule type" value="Genomic_DNA"/>
</dbReference>
<feature type="transmembrane region" description="Helical" evidence="1">
    <location>
        <begin position="81"/>
        <end position="102"/>
    </location>
</feature>
<dbReference type="PANTHER" id="PTHR39430">
    <property type="entry name" value="MEMBRANE-ASSOCIATED PROTEASE-RELATED"/>
    <property type="match status" value="1"/>
</dbReference>
<dbReference type="InterPro" id="IPR003675">
    <property type="entry name" value="Rce1/LyrA-like_dom"/>
</dbReference>
<feature type="transmembrane region" description="Helical" evidence="1">
    <location>
        <begin position="154"/>
        <end position="171"/>
    </location>
</feature>
<dbReference type="AlphaFoldDB" id="A0A1M4W6E1"/>
<evidence type="ECO:0000256" key="1">
    <source>
        <dbReference type="SAM" id="Phobius"/>
    </source>
</evidence>
<evidence type="ECO:0000259" key="2">
    <source>
        <dbReference type="Pfam" id="PF02517"/>
    </source>
</evidence>
<dbReference type="Pfam" id="PF02517">
    <property type="entry name" value="Rce1-like"/>
    <property type="match status" value="1"/>
</dbReference>
<feature type="domain" description="CAAX prenyl protease 2/Lysostaphin resistance protein A-like" evidence="2">
    <location>
        <begin position="123"/>
        <end position="210"/>
    </location>
</feature>
<dbReference type="Proteomes" id="UP000184423">
    <property type="component" value="Unassembled WGS sequence"/>
</dbReference>
<dbReference type="GO" id="GO:0004175">
    <property type="term" value="F:endopeptidase activity"/>
    <property type="evidence" value="ECO:0007669"/>
    <property type="project" value="UniProtKB-ARBA"/>
</dbReference>